<dbReference type="RefSeq" id="WP_249280421.1">
    <property type="nucleotide sequence ID" value="NZ_JACRSS010000003.1"/>
</dbReference>
<organism evidence="2 3">
    <name type="scientific">Guopingia tenuis</name>
    <dbReference type="NCBI Taxonomy" id="2763656"/>
    <lineage>
        <taxon>Bacteria</taxon>
        <taxon>Bacillati</taxon>
        <taxon>Bacillota</taxon>
        <taxon>Clostridia</taxon>
        <taxon>Christensenellales</taxon>
        <taxon>Christensenellaceae</taxon>
        <taxon>Guopingia</taxon>
    </lineage>
</organism>
<dbReference type="Gene3D" id="3.60.60.10">
    <property type="entry name" value="Penicillin V Acylase, Chain A"/>
    <property type="match status" value="1"/>
</dbReference>
<dbReference type="Gene3D" id="1.10.10.2120">
    <property type="match status" value="1"/>
</dbReference>
<dbReference type="Proteomes" id="UP000617951">
    <property type="component" value="Unassembled WGS sequence"/>
</dbReference>
<dbReference type="PANTHER" id="PTHR34180">
    <property type="entry name" value="PEPTIDASE C45"/>
    <property type="match status" value="1"/>
</dbReference>
<sequence>MKTIDGVHVLTAEGTAREVGLAHGSEAGELVKKTIAAYQTMFENQGIAWKKANAIARTYIPAITDYNPEFIEEMEGIAEGAGVPFDDILTLNCRSEITFQSGSTNTDGCTTVSVTPERAEHGDTLLCQTWDWKMALRECVLLLRVKKPGKPEIITLVEAGTLAKMGMNSAGVGILLNALASDCKAEGVPLLLALRGILEADNFCHAVAAATKKRVACCGNVMMATRDGEALDIELAGEDFDVLYPKESILVHTNHFVSNRVPRYPYKDTMKFGAASSFMRRGRVDKLLRMVEGPIGLSDIKRVFSDHADYPNGICSHENPTEPKADRYCTTCCVLMNLTKGEIHVCPANPCDTPFVKFTF</sequence>
<dbReference type="InterPro" id="IPR005079">
    <property type="entry name" value="Peptidase_C45_hydrolase"/>
</dbReference>
<dbReference type="NCBIfam" id="NF040521">
    <property type="entry name" value="C45_proenzyme"/>
    <property type="match status" value="1"/>
</dbReference>
<dbReference type="Pfam" id="PF03417">
    <property type="entry name" value="AAT"/>
    <property type="match status" value="1"/>
</dbReference>
<evidence type="ECO:0000259" key="1">
    <source>
        <dbReference type="Pfam" id="PF03417"/>
    </source>
</evidence>
<evidence type="ECO:0000313" key="2">
    <source>
        <dbReference type="EMBL" id="MBC8538712.1"/>
    </source>
</evidence>
<gene>
    <name evidence="2" type="ORF">H8693_07160</name>
</gene>
<protein>
    <submittedName>
        <fullName evidence="2">Acyl-CoA--6-aminopenicillanic acid acyl-transferase</fullName>
    </submittedName>
</protein>
<dbReference type="InterPro" id="IPR047794">
    <property type="entry name" value="C45_proenzyme-like"/>
</dbReference>
<dbReference type="PANTHER" id="PTHR34180:SF1">
    <property type="entry name" value="BETA-ALANYL-DOPAMINE_CARCININE HYDROLASE"/>
    <property type="match status" value="1"/>
</dbReference>
<accession>A0A926HSQ5</accession>
<keyword evidence="3" id="KW-1185">Reference proteome</keyword>
<name>A0A926HSQ5_9FIRM</name>
<dbReference type="EMBL" id="JACRSS010000003">
    <property type="protein sequence ID" value="MBC8538712.1"/>
    <property type="molecule type" value="Genomic_DNA"/>
</dbReference>
<dbReference type="InterPro" id="IPR047801">
    <property type="entry name" value="Peptidase_C45"/>
</dbReference>
<reference evidence="2" key="1">
    <citation type="submission" date="2020-08" db="EMBL/GenBank/DDBJ databases">
        <title>Genome public.</title>
        <authorList>
            <person name="Liu C."/>
            <person name="Sun Q."/>
        </authorList>
    </citation>
    <scope>NUCLEOTIDE SEQUENCE</scope>
    <source>
        <strain evidence="2">NSJ-63</strain>
    </source>
</reference>
<proteinExistence type="predicted"/>
<feature type="domain" description="Peptidase C45 hydrolase" evidence="1">
    <location>
        <begin position="121"/>
        <end position="349"/>
    </location>
</feature>
<dbReference type="AlphaFoldDB" id="A0A926HSQ5"/>
<comment type="caution">
    <text evidence="2">The sequence shown here is derived from an EMBL/GenBank/DDBJ whole genome shotgun (WGS) entry which is preliminary data.</text>
</comment>
<evidence type="ECO:0000313" key="3">
    <source>
        <dbReference type="Proteomes" id="UP000617951"/>
    </source>
</evidence>